<evidence type="ECO:0000313" key="3">
    <source>
        <dbReference type="Proteomes" id="UP000252893"/>
    </source>
</evidence>
<dbReference type="InterPro" id="IPR050312">
    <property type="entry name" value="IolE/XylAMocC-like"/>
</dbReference>
<feature type="domain" description="Xylose isomerase-like TIM barrel" evidence="1">
    <location>
        <begin position="24"/>
        <end position="273"/>
    </location>
</feature>
<proteinExistence type="predicted"/>
<name>A0A366DEP4_9HYPH</name>
<dbReference type="AlphaFoldDB" id="A0A366DEP4"/>
<dbReference type="InterPro" id="IPR013022">
    <property type="entry name" value="Xyl_isomerase-like_TIM-brl"/>
</dbReference>
<organism evidence="2 3">
    <name type="scientific">Pseudochrobactrum asaccharolyticum</name>
    <dbReference type="NCBI Taxonomy" id="354351"/>
    <lineage>
        <taxon>Bacteria</taxon>
        <taxon>Pseudomonadati</taxon>
        <taxon>Pseudomonadota</taxon>
        <taxon>Alphaproteobacteria</taxon>
        <taxon>Hyphomicrobiales</taxon>
        <taxon>Brucellaceae</taxon>
        <taxon>Pseudochrobactrum</taxon>
    </lineage>
</organism>
<dbReference type="Pfam" id="PF01261">
    <property type="entry name" value="AP_endonuc_2"/>
    <property type="match status" value="1"/>
</dbReference>
<dbReference type="RefSeq" id="WP_170137601.1">
    <property type="nucleotide sequence ID" value="NZ_JBHEEG010000023.1"/>
</dbReference>
<reference evidence="2 3" key="1">
    <citation type="submission" date="2018-06" db="EMBL/GenBank/DDBJ databases">
        <title>Genomic Encyclopedia of Type Strains, Phase IV (KMG-IV): sequencing the most valuable type-strain genomes for metagenomic binning, comparative biology and taxonomic classification.</title>
        <authorList>
            <person name="Goeker M."/>
        </authorList>
    </citation>
    <scope>NUCLEOTIDE SEQUENCE [LARGE SCALE GENOMIC DNA]</scope>
    <source>
        <strain evidence="2 3">DSM 25619</strain>
    </source>
</reference>
<protein>
    <submittedName>
        <fullName evidence="2">Protein FrlC</fullName>
    </submittedName>
</protein>
<dbReference type="EMBL" id="QNRH01000024">
    <property type="protein sequence ID" value="RBO87718.1"/>
    <property type="molecule type" value="Genomic_DNA"/>
</dbReference>
<keyword evidence="3" id="KW-1185">Reference proteome</keyword>
<dbReference type="InterPro" id="IPR036237">
    <property type="entry name" value="Xyl_isomerase-like_sf"/>
</dbReference>
<sequence length="277" mass="31078">MFDDVEICAMNFHYSRYPIEVFLDDVVRLDIKTIELWGAAPHFYIGDNGFSEIKALKTAIDKRGLQLACFTPEQCVYPIDIAARDLRLRDRSIQYFMDCINVSAQLDSPAVLITPGFGFMNEDLQEVRARSLDALDKIARYAQGIGIKLYLEPLPAAYSKIIQTSQELRIILDEIDSPALYGMIDTACAHVTGETIADYGNNLGDRLGHIHMIDTDNSGAHLAWGDGKLPLADYLNQIKQASYHGAISLEIIGPRYHQDPFIPLRQSVEMLRSHSKA</sequence>
<comment type="caution">
    <text evidence="2">The sequence shown here is derived from an EMBL/GenBank/DDBJ whole genome shotgun (WGS) entry which is preliminary data.</text>
</comment>
<dbReference type="SUPFAM" id="SSF51658">
    <property type="entry name" value="Xylose isomerase-like"/>
    <property type="match status" value="1"/>
</dbReference>
<accession>A0A366DEP4</accession>
<dbReference type="PANTHER" id="PTHR12110">
    <property type="entry name" value="HYDROXYPYRUVATE ISOMERASE"/>
    <property type="match status" value="1"/>
</dbReference>
<gene>
    <name evidence="2" type="ORF">DFR47_1247</name>
</gene>
<evidence type="ECO:0000313" key="2">
    <source>
        <dbReference type="EMBL" id="RBO87718.1"/>
    </source>
</evidence>
<evidence type="ECO:0000259" key="1">
    <source>
        <dbReference type="Pfam" id="PF01261"/>
    </source>
</evidence>
<dbReference type="Proteomes" id="UP000252893">
    <property type="component" value="Unassembled WGS sequence"/>
</dbReference>
<dbReference type="Gene3D" id="3.20.20.150">
    <property type="entry name" value="Divalent-metal-dependent TIM barrel enzymes"/>
    <property type="match status" value="1"/>
</dbReference>